<dbReference type="RefSeq" id="WP_226954689.1">
    <property type="nucleotide sequence ID" value="NZ_JACDXW010000005.1"/>
</dbReference>
<dbReference type="Gene3D" id="3.40.190.290">
    <property type="match status" value="1"/>
</dbReference>
<dbReference type="Pfam" id="PF00126">
    <property type="entry name" value="HTH_1"/>
    <property type="match status" value="1"/>
</dbReference>
<evidence type="ECO:0000313" key="7">
    <source>
        <dbReference type="Proteomes" id="UP000776983"/>
    </source>
</evidence>
<evidence type="ECO:0000256" key="1">
    <source>
        <dbReference type="ARBA" id="ARBA00009437"/>
    </source>
</evidence>
<dbReference type="InterPro" id="IPR036388">
    <property type="entry name" value="WH-like_DNA-bd_sf"/>
</dbReference>
<evidence type="ECO:0000256" key="3">
    <source>
        <dbReference type="ARBA" id="ARBA00023125"/>
    </source>
</evidence>
<dbReference type="SUPFAM" id="SSF46785">
    <property type="entry name" value="Winged helix' DNA-binding domain"/>
    <property type="match status" value="1"/>
</dbReference>
<accession>A0ABS8CE11</accession>
<dbReference type="InterPro" id="IPR000847">
    <property type="entry name" value="LysR_HTH_N"/>
</dbReference>
<dbReference type="PROSITE" id="PS50931">
    <property type="entry name" value="HTH_LYSR"/>
    <property type="match status" value="1"/>
</dbReference>
<dbReference type="Gene3D" id="1.10.10.10">
    <property type="entry name" value="Winged helix-like DNA-binding domain superfamily/Winged helix DNA-binding domain"/>
    <property type="match status" value="1"/>
</dbReference>
<keyword evidence="3" id="KW-0238">DNA-binding</keyword>
<feature type="domain" description="HTH lysR-type" evidence="5">
    <location>
        <begin position="1"/>
        <end position="60"/>
    </location>
</feature>
<dbReference type="InterPro" id="IPR036390">
    <property type="entry name" value="WH_DNA-bd_sf"/>
</dbReference>
<evidence type="ECO:0000256" key="4">
    <source>
        <dbReference type="ARBA" id="ARBA00023163"/>
    </source>
</evidence>
<keyword evidence="2" id="KW-0805">Transcription regulation</keyword>
<dbReference type="SUPFAM" id="SSF53850">
    <property type="entry name" value="Periplasmic binding protein-like II"/>
    <property type="match status" value="1"/>
</dbReference>
<dbReference type="InterPro" id="IPR005119">
    <property type="entry name" value="LysR_subst-bd"/>
</dbReference>
<dbReference type="PRINTS" id="PR00039">
    <property type="entry name" value="HTHLYSR"/>
</dbReference>
<comment type="similarity">
    <text evidence="1">Belongs to the LysR transcriptional regulatory family.</text>
</comment>
<organism evidence="6 7">
    <name type="scientific">Mesopusillimonas faecipullorum</name>
    <dbReference type="NCBI Taxonomy" id="2755040"/>
    <lineage>
        <taxon>Bacteria</taxon>
        <taxon>Pseudomonadati</taxon>
        <taxon>Pseudomonadota</taxon>
        <taxon>Betaproteobacteria</taxon>
        <taxon>Burkholderiales</taxon>
        <taxon>Alcaligenaceae</taxon>
        <taxon>Mesopusillimonas</taxon>
    </lineage>
</organism>
<reference evidence="6 7" key="1">
    <citation type="submission" date="2020-07" db="EMBL/GenBank/DDBJ databases">
        <title>Pusillimonas sp. nov., isolated from poultry manure in Taiwan.</title>
        <authorList>
            <person name="Lin S.-Y."/>
            <person name="Tang Y.-S."/>
            <person name="Young C.-C."/>
        </authorList>
    </citation>
    <scope>NUCLEOTIDE SEQUENCE [LARGE SCALE GENOMIC DNA]</scope>
    <source>
        <strain evidence="6 7">CC-YST705</strain>
    </source>
</reference>
<sequence>MTFDRKELTAFLAVARLGSIGNAAATLALTQPAISRILSRLEDRLGAKLFVRHSTGMELNAFGRALLPHAELLEAEGRRVQEEIELLKGSATGLVRVGVVPSVALQLLPQAIQQTRLKAPHLHIHVVEGTGNQLLAWLLRQEVDFAITGLWNEPLDSSIRATPLFQDEICILARWDHPLTHTPQAGLAELLRYPWAIPERGNVLWTELNATFQRAGLEPPTAAVTANAIQTLKALVARSDFLSVMARVSFQLEEQNQLLRPLPMKATRWRRQLALLQRSRSRLLPAAQGLLEEIRTMAGGAGR</sequence>
<protein>
    <submittedName>
        <fullName evidence="6">LysR family transcriptional regulator</fullName>
    </submittedName>
</protein>
<name>A0ABS8CE11_9BURK</name>
<keyword evidence="4" id="KW-0804">Transcription</keyword>
<evidence type="ECO:0000259" key="5">
    <source>
        <dbReference type="PROSITE" id="PS50931"/>
    </source>
</evidence>
<dbReference type="PANTHER" id="PTHR30419">
    <property type="entry name" value="HTH-TYPE TRANSCRIPTIONAL REGULATOR YBHD"/>
    <property type="match status" value="1"/>
</dbReference>
<evidence type="ECO:0000256" key="2">
    <source>
        <dbReference type="ARBA" id="ARBA00023015"/>
    </source>
</evidence>
<gene>
    <name evidence="6" type="ORF">H0484_10980</name>
</gene>
<dbReference type="EMBL" id="JACDXW010000005">
    <property type="protein sequence ID" value="MCB5364271.1"/>
    <property type="molecule type" value="Genomic_DNA"/>
</dbReference>
<dbReference type="Pfam" id="PF03466">
    <property type="entry name" value="LysR_substrate"/>
    <property type="match status" value="1"/>
</dbReference>
<proteinExistence type="inferred from homology"/>
<comment type="caution">
    <text evidence="6">The sequence shown here is derived from an EMBL/GenBank/DDBJ whole genome shotgun (WGS) entry which is preliminary data.</text>
</comment>
<dbReference type="Proteomes" id="UP000776983">
    <property type="component" value="Unassembled WGS sequence"/>
</dbReference>
<evidence type="ECO:0000313" key="6">
    <source>
        <dbReference type="EMBL" id="MCB5364271.1"/>
    </source>
</evidence>
<dbReference type="PANTHER" id="PTHR30419:SF8">
    <property type="entry name" value="NITROGEN ASSIMILATION TRANSCRIPTIONAL ACTIVATOR-RELATED"/>
    <property type="match status" value="1"/>
</dbReference>
<dbReference type="InterPro" id="IPR050950">
    <property type="entry name" value="HTH-type_LysR_regulators"/>
</dbReference>
<keyword evidence="7" id="KW-1185">Reference proteome</keyword>